<dbReference type="GO" id="GO:0005524">
    <property type="term" value="F:ATP binding"/>
    <property type="evidence" value="ECO:0007669"/>
    <property type="project" value="UniProtKB-KW"/>
</dbReference>
<protein>
    <recommendedName>
        <fullName evidence="12">BED-type domain-containing protein</fullName>
    </recommendedName>
</protein>
<evidence type="ECO:0000256" key="5">
    <source>
        <dbReference type="ARBA" id="ARBA00022741"/>
    </source>
</evidence>
<evidence type="ECO:0000256" key="2">
    <source>
        <dbReference type="ARBA" id="ARBA00022614"/>
    </source>
</evidence>
<evidence type="ECO:0000256" key="9">
    <source>
        <dbReference type="ARBA" id="ARBA00022840"/>
    </source>
</evidence>
<evidence type="ECO:0000256" key="4">
    <source>
        <dbReference type="ARBA" id="ARBA00022737"/>
    </source>
</evidence>
<dbReference type="Pfam" id="PF02892">
    <property type="entry name" value="zf-BED"/>
    <property type="match status" value="1"/>
</dbReference>
<dbReference type="GO" id="GO:0008270">
    <property type="term" value="F:zinc ion binding"/>
    <property type="evidence" value="ECO:0007669"/>
    <property type="project" value="UniProtKB-KW"/>
</dbReference>
<evidence type="ECO:0000313" key="13">
    <source>
        <dbReference type="EMBL" id="KAJ6951470.1"/>
    </source>
</evidence>
<dbReference type="Pfam" id="PF23598">
    <property type="entry name" value="LRR_14"/>
    <property type="match status" value="1"/>
</dbReference>
<sequence length="2424" mass="273297">MVRSDDPFWKEVEDMNDGSMKCKFCGHLFANGTSISRIKWHFSGERGHGVGICGQVPNEVQEAAFLAMRGGYKRHRGIASSSNVNDYAISTCPQEQDNAVLVNLAQGVGRERIHSRLEAANGMEYTGEGSFQHVDRSVSPWRLRVDAHENRGEATQRTDLVDQFADGTWVQIHSALSKAKLNEISTYLMQEDEDVERLHDAFETVPRTEQVQHLERGGSCERPSINQANEPRGDSSQPTDPLCLDHGRYYDHLFAPSINNDVIMNDVQNMVRVRTEPVEEDMENSGRLVQAGAGARSSISLKYNTSETRGVPLPTSSTKPVGQAFEENTKVIWSLLMDDEVSTVGIYGMGGVGKTTILKHVHNELLQRRDICDHVWWVIVSQDFSINRLQNLIAKRLHLDLSSEDDDLHRAAKLSEKLRKKRKWILILDDLWNNFELEEVGIPEKLKGCKLIMTTRSKIVCHRMACHPKIKVKPLSEGEAWTLFMENLGRDIALSPEVERIAKAVAKDCAGLPLGIITVAGSLRGVDNLHEWRNTLKKLRESEFRDMDEKVFKLLRFSYDRLGDLALKQCLLYCALFPEDDEIEREELMGYLIDEGIIKGNRSRGDAFDEGHTMLNRLVNVCLLENAKMKYGVKMHDLIRDMAIHILQDNSQVMVKAGAQLKELPDVEEWTENLTRVSLFTKQFHGLKVLDLSGTGIENLPDSISDLVTLTALLLSYCDELKQVPSLKKLRALKRLDLFWTPLEKMPQGMECLTNLRYLRMNGCGEKEFPCGILPKLSHLQVFVLKQSMTRGDALTTVKVKEVVSLRNLETLECRFEGLSDFVEFLRSRDTIQSLSTYKISVGFVHRSEFWEGISNCPSKTVGLSHMSFNRERDFQVKFSNGIQGLVCDSIDARSLCDVLSLENATELEHISIWHCNSMESLVSSSWFYSPPPPLPSYNGMFSGLKEFYCGGCKSMKKLFPLVLLPNLVNLERICMEGFQPSFMEEVDNFESLLSELEFLSYVIFKHILSEDDCLQFSYSSVYPIIAKEQYNVVTVHGSRPPPEVPVNHSSISCNDQGGQNNVINNSIQQTTPLPTSFPETMMEDVPPSSMDDDLFDLQSPLLLLFHGSRPAPEVPVNQGSILCNDQGGQNIVINDSIQQTTQFPTSFPETMTGHRYMTPNATTSQHGEFNQSGPSSPAPCEFIMFEYRYQPNPNLFDPQCANPMVPGPSMPLRDQQWTDYQLPMSNQVTAMLPGPQPPMNQRHQNSFIHQPQPGHGYMTPNATTSQHGGFNQPGPSSPAPRSQMDNFQVGGLQNQTAMPNASNPGPDTSFQSQNRGLNTQQVEKVGSNDPFWNHVEESDEGRMKCKFCRRTFANKTSISRIKWHLSGEEGHNVAICLGVPKEVQEAAFLAMRGGNKRHKITASSISVNDCGISTMVGGIGRVQREVQVVELGVGEERISSHAIAGNDVVSMTGMRAQEDRVSEGALESRTRTEPVDRVLEQSKAVQLGVQGVEQGPGEERIQSHLQAENDMENTDEGSFQHDAFETIPRTEQVQLLEPRGDSSQFCLDIGRFYDQPCAPSVNNDVNRHDALDMVRVRTEPMEEAGAGARSSESLKYNKTRGVPLPTSSTKPVGRAFEENTKVIWSLLTDGEVSTIGIYGMGGVGKSTILQHIHNELLRRPDICDHVWWVTVSQDFSINRLQNFIAKRLHLNLSSKDDDLHRATKLSKKLTKKQKWVLILDDLWNNFELHEVGIPEKLEGCKLILTTRSKTVCHRMACQHKIKVKPLSKEEAWTLFMEKLGRDVALSPEVEGIAEAVARECAGLPLGIITVARSLSGVDDLHEWRNTLKRLRESEFRDMDEKVFKLLRFSYDRLGDLALQQCLLYCALFPEDVYIEREGLIDYLIDEGIIKGKRSRGDAFDEGHTMLNRLENVCLLEGDKFMYGGSRFVKMHDLIRDMAIHILLESPQYMVKAGAQLKELPDAEEWTENLTRVSLMRNMIEEIPSSHSPRCPYLSTLLLCENRWLGFIADSFFKQLHGLKVLDLSWTDIGNLPDSVSDLVSLTALLLNDCKKLRRVPSLEKLQELKRLSLSHTALEKIPQGMECLTNLRYLRMNACGEKEFPCGILPKLSHLQVFVLEERLIDRRYAPIAVKGKEVGSLRKLETLECHFEGFSDFVEYLRSRDGIQSLSTYTISVGEVGRYIEYFPSKTVGLGNLSINGDRDFQVKFLNGIQGLICQRIDARSLCDVLSLENATELERILIRVCDNMESLVSSSWFCSAPPRLPSCNGTFSGLKVFVCFGCNSMKKLFPFVLLPNLVNLEMIEVSFCEKMEEIIGTTDEESSTSNSITEVILPKLRILKLFSLPELKSICSRKLICNSLEDISVTFCEKLKRIPICLPLLENGQPSPPPSLKKIVAFPEEWWETVVQWEHPNAKDVLRSFCEVI</sequence>
<dbReference type="Gene3D" id="3.40.50.300">
    <property type="entry name" value="P-loop containing nucleotide triphosphate hydrolases"/>
    <property type="match status" value="2"/>
</dbReference>
<evidence type="ECO:0000256" key="10">
    <source>
        <dbReference type="PROSITE-ProRule" id="PRU00027"/>
    </source>
</evidence>
<dbReference type="PROSITE" id="PS50808">
    <property type="entry name" value="ZF_BED"/>
    <property type="match status" value="1"/>
</dbReference>
<dbReference type="FunFam" id="1.10.10.10:FF:000322">
    <property type="entry name" value="Probable disease resistance protein At1g63360"/>
    <property type="match status" value="2"/>
</dbReference>
<dbReference type="PANTHER" id="PTHR33463:SF187">
    <property type="entry name" value="AND NB-ARC DOMAIN DISEASE RESISTANCE PROTEIN, PUTATIVE-RELATED"/>
    <property type="match status" value="1"/>
</dbReference>
<evidence type="ECO:0000256" key="6">
    <source>
        <dbReference type="ARBA" id="ARBA00022771"/>
    </source>
</evidence>
<dbReference type="InterPro" id="IPR057135">
    <property type="entry name" value="At4g27190-like_LRR"/>
</dbReference>
<dbReference type="GO" id="GO:0003677">
    <property type="term" value="F:DNA binding"/>
    <property type="evidence" value="ECO:0007669"/>
    <property type="project" value="InterPro"/>
</dbReference>
<evidence type="ECO:0000259" key="12">
    <source>
        <dbReference type="PROSITE" id="PS50808"/>
    </source>
</evidence>
<keyword evidence="7" id="KW-0611">Plant defense</keyword>
<dbReference type="InterPro" id="IPR058922">
    <property type="entry name" value="WHD_DRP"/>
</dbReference>
<feature type="region of interest" description="Disordered" evidence="11">
    <location>
        <begin position="1254"/>
        <end position="1287"/>
    </location>
</feature>
<keyword evidence="3" id="KW-0479">Metal-binding</keyword>
<accession>A0AAD6L9D5</accession>
<dbReference type="InterPro" id="IPR003591">
    <property type="entry name" value="Leu-rich_rpt_typical-subtyp"/>
</dbReference>
<dbReference type="SMART" id="SM00369">
    <property type="entry name" value="LRR_TYP"/>
    <property type="match status" value="4"/>
</dbReference>
<dbReference type="InterPro" id="IPR032675">
    <property type="entry name" value="LRR_dom_sf"/>
</dbReference>
<dbReference type="SUPFAM" id="SSF52058">
    <property type="entry name" value="L domain-like"/>
    <property type="match status" value="2"/>
</dbReference>
<feature type="compositionally biased region" description="Basic and acidic residues" evidence="11">
    <location>
        <begin position="210"/>
        <end position="219"/>
    </location>
</feature>
<keyword evidence="14" id="KW-1185">Reference proteome</keyword>
<proteinExistence type="inferred from homology"/>
<dbReference type="InterPro" id="IPR003656">
    <property type="entry name" value="Znf_BED"/>
</dbReference>
<feature type="region of interest" description="Disordered" evidence="11">
    <location>
        <begin position="210"/>
        <end position="239"/>
    </location>
</feature>
<dbReference type="GO" id="GO:0043531">
    <property type="term" value="F:ADP binding"/>
    <property type="evidence" value="ECO:0007669"/>
    <property type="project" value="InterPro"/>
</dbReference>
<evidence type="ECO:0000313" key="14">
    <source>
        <dbReference type="Proteomes" id="UP001164929"/>
    </source>
</evidence>
<keyword evidence="5" id="KW-0547">Nucleotide-binding</keyword>
<dbReference type="Pfam" id="PF00931">
    <property type="entry name" value="NB-ARC"/>
    <property type="match status" value="2"/>
</dbReference>
<dbReference type="InterPro" id="IPR036388">
    <property type="entry name" value="WH-like_DNA-bd_sf"/>
</dbReference>
<dbReference type="PRINTS" id="PR00364">
    <property type="entry name" value="DISEASERSIST"/>
</dbReference>
<dbReference type="PANTHER" id="PTHR33463">
    <property type="entry name" value="NB-ARC DOMAIN-CONTAINING PROTEIN-RELATED"/>
    <property type="match status" value="1"/>
</dbReference>
<comment type="similarity">
    <text evidence="1">Belongs to the disease resistance NB-LRR family.</text>
</comment>
<dbReference type="InterPro" id="IPR027417">
    <property type="entry name" value="P-loop_NTPase"/>
</dbReference>
<reference evidence="13" key="1">
    <citation type="journal article" date="2023" name="Mol. Ecol. Resour.">
        <title>Chromosome-level genome assembly of a triploid poplar Populus alba 'Berolinensis'.</title>
        <authorList>
            <person name="Chen S."/>
            <person name="Yu Y."/>
            <person name="Wang X."/>
            <person name="Wang S."/>
            <person name="Zhang T."/>
            <person name="Zhou Y."/>
            <person name="He R."/>
            <person name="Meng N."/>
            <person name="Wang Y."/>
            <person name="Liu W."/>
            <person name="Liu Z."/>
            <person name="Liu J."/>
            <person name="Guo Q."/>
            <person name="Huang H."/>
            <person name="Sederoff R.R."/>
            <person name="Wang G."/>
            <person name="Qu G."/>
            <person name="Chen S."/>
        </authorList>
    </citation>
    <scope>NUCLEOTIDE SEQUENCE</scope>
    <source>
        <strain evidence="13">SC-2020</strain>
    </source>
</reference>
<evidence type="ECO:0000256" key="11">
    <source>
        <dbReference type="SAM" id="MobiDB-lite"/>
    </source>
</evidence>
<evidence type="ECO:0000256" key="7">
    <source>
        <dbReference type="ARBA" id="ARBA00022821"/>
    </source>
</evidence>
<keyword evidence="9" id="KW-0067">ATP-binding</keyword>
<keyword evidence="4" id="KW-0677">Repeat</keyword>
<dbReference type="Gene3D" id="3.80.10.10">
    <property type="entry name" value="Ribonuclease Inhibitor"/>
    <property type="match status" value="2"/>
</dbReference>
<dbReference type="InterPro" id="IPR050905">
    <property type="entry name" value="Plant_NBS-LRR"/>
</dbReference>
<dbReference type="InterPro" id="IPR042197">
    <property type="entry name" value="Apaf_helical"/>
</dbReference>
<gene>
    <name evidence="13" type="ORF">NC653_040791</name>
</gene>
<dbReference type="GO" id="GO:0006952">
    <property type="term" value="P:defense response"/>
    <property type="evidence" value="ECO:0007669"/>
    <property type="project" value="UniProtKB-KW"/>
</dbReference>
<organism evidence="13 14">
    <name type="scientific">Populus alba x Populus x berolinensis</name>
    <dbReference type="NCBI Taxonomy" id="444605"/>
    <lineage>
        <taxon>Eukaryota</taxon>
        <taxon>Viridiplantae</taxon>
        <taxon>Streptophyta</taxon>
        <taxon>Embryophyta</taxon>
        <taxon>Tracheophyta</taxon>
        <taxon>Spermatophyta</taxon>
        <taxon>Magnoliopsida</taxon>
        <taxon>eudicotyledons</taxon>
        <taxon>Gunneridae</taxon>
        <taxon>Pentapetalae</taxon>
        <taxon>rosids</taxon>
        <taxon>fabids</taxon>
        <taxon>Malpighiales</taxon>
        <taxon>Salicaceae</taxon>
        <taxon>Saliceae</taxon>
        <taxon>Populus</taxon>
    </lineage>
</organism>
<dbReference type="Pfam" id="PF23247">
    <property type="entry name" value="LRR_RPS2"/>
    <property type="match status" value="1"/>
</dbReference>
<dbReference type="Proteomes" id="UP001164929">
    <property type="component" value="Chromosome 19"/>
</dbReference>
<dbReference type="EMBL" id="JAQIZT010000019">
    <property type="protein sequence ID" value="KAJ6951470.1"/>
    <property type="molecule type" value="Genomic_DNA"/>
</dbReference>
<dbReference type="FunFam" id="3.40.50.300:FF:001091">
    <property type="entry name" value="Probable disease resistance protein At1g61300"/>
    <property type="match status" value="2"/>
</dbReference>
<dbReference type="Gene3D" id="1.10.8.430">
    <property type="entry name" value="Helical domain of apoptotic protease-activating factors"/>
    <property type="match status" value="2"/>
</dbReference>
<dbReference type="SUPFAM" id="SSF52540">
    <property type="entry name" value="P-loop containing nucleoside triphosphate hydrolases"/>
    <property type="match status" value="2"/>
</dbReference>
<comment type="caution">
    <text evidence="13">The sequence shown here is derived from an EMBL/GenBank/DDBJ whole genome shotgun (WGS) entry which is preliminary data.</text>
</comment>
<keyword evidence="8" id="KW-0862">Zinc</keyword>
<feature type="domain" description="BED-type" evidence="12">
    <location>
        <begin position="1327"/>
        <end position="1384"/>
    </location>
</feature>
<evidence type="ECO:0000256" key="1">
    <source>
        <dbReference type="ARBA" id="ARBA00008894"/>
    </source>
</evidence>
<name>A0AAD6L9D5_9ROSI</name>
<dbReference type="Gene3D" id="1.10.10.10">
    <property type="entry name" value="Winged helix-like DNA-binding domain superfamily/Winged helix DNA-binding domain"/>
    <property type="match status" value="2"/>
</dbReference>
<dbReference type="Pfam" id="PF23559">
    <property type="entry name" value="WHD_DRP"/>
    <property type="match status" value="2"/>
</dbReference>
<feature type="region of interest" description="Disordered" evidence="11">
    <location>
        <begin position="1295"/>
        <end position="1314"/>
    </location>
</feature>
<evidence type="ECO:0000256" key="8">
    <source>
        <dbReference type="ARBA" id="ARBA00022833"/>
    </source>
</evidence>
<feature type="compositionally biased region" description="Polar residues" evidence="11">
    <location>
        <begin position="1261"/>
        <end position="1270"/>
    </location>
</feature>
<keyword evidence="6 10" id="KW-0863">Zinc-finger</keyword>
<dbReference type="InterPro" id="IPR055414">
    <property type="entry name" value="LRR_R13L4/SHOC2-like"/>
</dbReference>
<evidence type="ECO:0000256" key="3">
    <source>
        <dbReference type="ARBA" id="ARBA00022723"/>
    </source>
</evidence>
<dbReference type="InterPro" id="IPR002182">
    <property type="entry name" value="NB-ARC"/>
</dbReference>
<keyword evidence="2" id="KW-0433">Leucine-rich repeat</keyword>
<feature type="compositionally biased region" description="Polar residues" evidence="11">
    <location>
        <begin position="224"/>
        <end position="239"/>
    </location>
</feature>